<evidence type="ECO:0000256" key="8">
    <source>
        <dbReference type="PROSITE-ProRule" id="PRU01379"/>
    </source>
</evidence>
<evidence type="ECO:0000256" key="6">
    <source>
        <dbReference type="ARBA" id="ARBA00022833"/>
    </source>
</evidence>
<dbReference type="Proteomes" id="UP001189429">
    <property type="component" value="Unassembled WGS sequence"/>
</dbReference>
<evidence type="ECO:0000259" key="9">
    <source>
        <dbReference type="PROSITE" id="PS52035"/>
    </source>
</evidence>
<evidence type="ECO:0000256" key="5">
    <source>
        <dbReference type="ARBA" id="ARBA00022801"/>
    </source>
</evidence>
<dbReference type="PANTHER" id="PTHR11705:SF143">
    <property type="entry name" value="SLL0236 PROTEIN"/>
    <property type="match status" value="1"/>
</dbReference>
<keyword evidence="6" id="KW-0862">Zinc</keyword>
<evidence type="ECO:0000313" key="10">
    <source>
        <dbReference type="EMBL" id="CAK0793940.1"/>
    </source>
</evidence>
<keyword evidence="5" id="KW-0378">Hydrolase</keyword>
<organism evidence="10 11">
    <name type="scientific">Prorocentrum cordatum</name>
    <dbReference type="NCBI Taxonomy" id="2364126"/>
    <lineage>
        <taxon>Eukaryota</taxon>
        <taxon>Sar</taxon>
        <taxon>Alveolata</taxon>
        <taxon>Dinophyceae</taxon>
        <taxon>Prorocentrales</taxon>
        <taxon>Prorocentraceae</taxon>
        <taxon>Prorocentrum</taxon>
    </lineage>
</organism>
<gene>
    <name evidence="10" type="ORF">PCOR1329_LOCUS4079</name>
</gene>
<sequence>MELSRGHGRYGSLLPHPAPWQFSGASHFERSALAPPASHCQRAAAAAASTCAAMRSSLVLAILAAGAAAGDAAAAQANPVRKVVQMLQAMQKKAAIAEASGIREKENAAYVAAKDEFVANINAIVKATVALEKAAREHRVTGERLRCGTRDGWVSTPAALMCIGIARLGESLPPRTPSRAHDPYRMFDNSSILLVEACGRNEEELLMREIEDYECTPVETVSKTDACSVMAVICPKLFPFKHGEATAFNDDAGAYLRGAGYPQAWDRRSSRTDFYTQWRDYDDLVARLQDVVDAAPGVAVLEDLEPATHEGRSIKAVRIRGSAWTAGAPRIVINCLLHAREWMASMVGTYLAEYSVDRQRNDPSWLAGMELVIVPISNPDGLVFSQTSNAMWRKNRATNAGYSCKGVDLNRNWAKDWSGVQTTSTYPCSDLYVGASSMSEPETQALAALLTEAPVKLHLDIHSHGAMILGPWAYTNADHPDKTTIDAIGMAMYTAIKSVNGQDYIYGTGDAGGSLYLCSGVAPDFSTDLGAYGYTIELPPAGWQGSAGFQPDTSEILPACTEIFEAVQVMVAWFKVKVGVEKGLAVSSGLGKDNVGMVEATLSLVTSRRLSTASRQLSGFSVQVQFEIIIPSEASQSIDAYDVADSLSSADEDSLSTALSDAIASVADAAYHVEVAELPSVELIVTPVPAPTPLAPTPAFVSTAHRPLRALARASADLRHGRRARGNTVAQRSTAAMLPAALAICGAVAALRTVSSLAFVPGARSARSMSVALRASETRRGGLTWLDAGAGFAHKAWCQGRQGLLQAVLATVAVAFVAQDVCAGRARRQAPVDVKASLQTLQDDAPVDWERWRGTVPRTCAPAFTYTVPAGPALRASEAYKHCAPLLDGSGYVGLTPELMRYNADTLTLEGWSVPDCGLQFGDQLAGIMFSNGPDRRLDAWLTYDALGGNATATEKTAWFRSSSVTLGGLDGNWRGINQSGELSMKIHLADNYIELGNGQQLAIVSHNETHIVSEARDGMLATGRLVGDQLHWDICEESDCELERMPEYFGQLTGLRQRAEEAGSGAGRAPWGSSPRL</sequence>
<dbReference type="PROSITE" id="PS52035">
    <property type="entry name" value="PEPTIDASE_M14"/>
    <property type="match status" value="1"/>
</dbReference>
<keyword evidence="11" id="KW-1185">Reference proteome</keyword>
<keyword evidence="4" id="KW-0479">Metal-binding</keyword>
<name>A0ABN9PQD4_9DINO</name>
<evidence type="ECO:0000256" key="2">
    <source>
        <dbReference type="ARBA" id="ARBA00005988"/>
    </source>
</evidence>
<dbReference type="EMBL" id="CAUYUJ010001058">
    <property type="protein sequence ID" value="CAK0793940.1"/>
    <property type="molecule type" value="Genomic_DNA"/>
</dbReference>
<comment type="similarity">
    <text evidence="2 8">Belongs to the peptidase M14 family.</text>
</comment>
<comment type="caution">
    <text evidence="10">The sequence shown here is derived from an EMBL/GenBank/DDBJ whole genome shotgun (WGS) entry which is preliminary data.</text>
</comment>
<evidence type="ECO:0000256" key="3">
    <source>
        <dbReference type="ARBA" id="ARBA00022670"/>
    </source>
</evidence>
<dbReference type="SMART" id="SM00631">
    <property type="entry name" value="Zn_pept"/>
    <property type="match status" value="1"/>
</dbReference>
<comment type="cofactor">
    <cofactor evidence="1">
        <name>Zn(2+)</name>
        <dbReference type="ChEBI" id="CHEBI:29105"/>
    </cofactor>
</comment>
<dbReference type="Gene3D" id="3.40.630.10">
    <property type="entry name" value="Zn peptidases"/>
    <property type="match status" value="1"/>
</dbReference>
<accession>A0ABN9PQD4</accession>
<evidence type="ECO:0000256" key="4">
    <source>
        <dbReference type="ARBA" id="ARBA00022723"/>
    </source>
</evidence>
<evidence type="ECO:0000256" key="1">
    <source>
        <dbReference type="ARBA" id="ARBA00001947"/>
    </source>
</evidence>
<keyword evidence="3" id="KW-0645">Protease</keyword>
<evidence type="ECO:0000313" key="11">
    <source>
        <dbReference type="Proteomes" id="UP001189429"/>
    </source>
</evidence>
<dbReference type="InterPro" id="IPR057246">
    <property type="entry name" value="CARBOXYPEPT_ZN_1"/>
</dbReference>
<dbReference type="SUPFAM" id="SSF53187">
    <property type="entry name" value="Zn-dependent exopeptidases"/>
    <property type="match status" value="1"/>
</dbReference>
<feature type="active site" description="Proton donor/acceptor" evidence="8">
    <location>
        <position position="537"/>
    </location>
</feature>
<dbReference type="InterPro" id="IPR000834">
    <property type="entry name" value="Peptidase_M14"/>
</dbReference>
<evidence type="ECO:0000256" key="7">
    <source>
        <dbReference type="ARBA" id="ARBA00023049"/>
    </source>
</evidence>
<dbReference type="PANTHER" id="PTHR11705">
    <property type="entry name" value="PROTEASE FAMILY M14 CARBOXYPEPTIDASE A,B"/>
    <property type="match status" value="1"/>
</dbReference>
<protein>
    <recommendedName>
        <fullName evidence="9">Peptidase M14 domain-containing protein</fullName>
    </recommendedName>
</protein>
<feature type="domain" description="Peptidase M14" evidence="9">
    <location>
        <begin position="277"/>
        <end position="574"/>
    </location>
</feature>
<dbReference type="PROSITE" id="PS00132">
    <property type="entry name" value="CARBOXYPEPT_ZN_1"/>
    <property type="match status" value="1"/>
</dbReference>
<reference evidence="10" key="1">
    <citation type="submission" date="2023-10" db="EMBL/GenBank/DDBJ databases">
        <authorList>
            <person name="Chen Y."/>
            <person name="Shah S."/>
            <person name="Dougan E. K."/>
            <person name="Thang M."/>
            <person name="Chan C."/>
        </authorList>
    </citation>
    <scope>NUCLEOTIDE SEQUENCE [LARGE SCALE GENOMIC DNA]</scope>
</reference>
<keyword evidence="7" id="KW-0482">Metalloprotease</keyword>
<proteinExistence type="inferred from homology"/>
<dbReference type="Pfam" id="PF00246">
    <property type="entry name" value="Peptidase_M14"/>
    <property type="match status" value="1"/>
</dbReference>